<comment type="caution">
    <text evidence="1">The sequence shown here is derived from an EMBL/GenBank/DDBJ whole genome shotgun (WGS) entry which is preliminary data.</text>
</comment>
<dbReference type="PANTHER" id="PTHR11439:SF463">
    <property type="entry name" value="REVERSE TRANSCRIPTASE TY1_COPIA-TYPE DOMAIN-CONTAINING PROTEIN"/>
    <property type="match status" value="1"/>
</dbReference>
<dbReference type="PANTHER" id="PTHR11439">
    <property type="entry name" value="GAG-POL-RELATED RETROTRANSPOSON"/>
    <property type="match status" value="1"/>
</dbReference>
<dbReference type="OrthoDB" id="3432594at2759"/>
<dbReference type="Proteomes" id="UP000469558">
    <property type="component" value="Unassembled WGS sequence"/>
</dbReference>
<name>A0A8T9BSH5_9HELO</name>
<dbReference type="EMBL" id="QGMK01002568">
    <property type="protein sequence ID" value="TVY57554.1"/>
    <property type="molecule type" value="Genomic_DNA"/>
</dbReference>
<evidence type="ECO:0000313" key="2">
    <source>
        <dbReference type="Proteomes" id="UP000469558"/>
    </source>
</evidence>
<accession>A0A8T9BSH5</accession>
<evidence type="ECO:0000313" key="1">
    <source>
        <dbReference type="EMBL" id="TVY57554.1"/>
    </source>
</evidence>
<dbReference type="CDD" id="cd09272">
    <property type="entry name" value="RNase_HI_RT_Ty1"/>
    <property type="match status" value="1"/>
</dbReference>
<reference evidence="1 2" key="1">
    <citation type="submission" date="2018-05" db="EMBL/GenBank/DDBJ databases">
        <title>Genome sequencing and assembly of the regulated plant pathogen Lachnellula willkommii and related sister species for the development of diagnostic species identification markers.</title>
        <authorList>
            <person name="Giroux E."/>
            <person name="Bilodeau G."/>
        </authorList>
    </citation>
    <scope>NUCLEOTIDE SEQUENCE [LARGE SCALE GENOMIC DNA]</scope>
    <source>
        <strain evidence="1 2">CBS 268.59</strain>
    </source>
</reference>
<proteinExistence type="predicted"/>
<organism evidence="1 2">
    <name type="scientific">Lachnellula suecica</name>
    <dbReference type="NCBI Taxonomy" id="602035"/>
    <lineage>
        <taxon>Eukaryota</taxon>
        <taxon>Fungi</taxon>
        <taxon>Dikarya</taxon>
        <taxon>Ascomycota</taxon>
        <taxon>Pezizomycotina</taxon>
        <taxon>Leotiomycetes</taxon>
        <taxon>Helotiales</taxon>
        <taxon>Lachnaceae</taxon>
        <taxon>Lachnellula</taxon>
    </lineage>
</organism>
<gene>
    <name evidence="1" type="primary">POLX_3</name>
    <name evidence="1" type="ORF">LSUE1_G008875</name>
</gene>
<protein>
    <submittedName>
        <fullName evidence="1">Retrovirus-related Pol polyprotein from transposon TNT 1-94</fullName>
    </submittedName>
</protein>
<dbReference type="AlphaFoldDB" id="A0A8T9BSH5"/>
<keyword evidence="2" id="KW-1185">Reference proteome</keyword>
<sequence length="203" mass="23164">MFAIVETRPDIAFVTGQLSQQLRDPAERHSSGMRDLGRYLRSTINQKIRYRLVADSDSNLKLYSDADWANMQGRKSISGHVAMLYRGPVAWGSKKQRSVAMSSTESEDIGFPKFVGPDPNCVDMRADNQGAIAFTKNPHLHERSKHIDIYYHYIRDLAEKKHISVTYILIVEMVTDRFIKPLERILFTKFKSILGLVDSNAKS</sequence>